<sequence length="77" mass="8819">MRKFLVLSLLLWLIAFAGCQVDRHHGHIYIHDSKHIEAVFDRPMAMSVEQDGVKVEASSIKPGFFEDVLKFLLLAPR</sequence>
<evidence type="ECO:0000313" key="1">
    <source>
        <dbReference type="EMBL" id="KKM01887.1"/>
    </source>
</evidence>
<dbReference type="EMBL" id="LAZR01017074">
    <property type="protein sequence ID" value="KKM01887.1"/>
    <property type="molecule type" value="Genomic_DNA"/>
</dbReference>
<organism evidence="1">
    <name type="scientific">marine sediment metagenome</name>
    <dbReference type="NCBI Taxonomy" id="412755"/>
    <lineage>
        <taxon>unclassified sequences</taxon>
        <taxon>metagenomes</taxon>
        <taxon>ecological metagenomes</taxon>
    </lineage>
</organism>
<protein>
    <submittedName>
        <fullName evidence="1">Uncharacterized protein</fullName>
    </submittedName>
</protein>
<gene>
    <name evidence="1" type="ORF">LCGC14_1789920</name>
</gene>
<dbReference type="AlphaFoldDB" id="A0A0F9HFF2"/>
<dbReference type="PROSITE" id="PS51257">
    <property type="entry name" value="PROKAR_LIPOPROTEIN"/>
    <property type="match status" value="1"/>
</dbReference>
<proteinExistence type="predicted"/>
<comment type="caution">
    <text evidence="1">The sequence shown here is derived from an EMBL/GenBank/DDBJ whole genome shotgun (WGS) entry which is preliminary data.</text>
</comment>
<name>A0A0F9HFF2_9ZZZZ</name>
<reference evidence="1" key="1">
    <citation type="journal article" date="2015" name="Nature">
        <title>Complex archaea that bridge the gap between prokaryotes and eukaryotes.</title>
        <authorList>
            <person name="Spang A."/>
            <person name="Saw J.H."/>
            <person name="Jorgensen S.L."/>
            <person name="Zaremba-Niedzwiedzka K."/>
            <person name="Martijn J."/>
            <person name="Lind A.E."/>
            <person name="van Eijk R."/>
            <person name="Schleper C."/>
            <person name="Guy L."/>
            <person name="Ettema T.J."/>
        </authorList>
    </citation>
    <scope>NUCLEOTIDE SEQUENCE</scope>
</reference>
<accession>A0A0F9HFF2</accession>